<organism evidence="6 7">
    <name type="scientific">Mizuhopecten yessoensis</name>
    <name type="common">Japanese scallop</name>
    <name type="synonym">Patinopecten yessoensis</name>
    <dbReference type="NCBI Taxonomy" id="6573"/>
    <lineage>
        <taxon>Eukaryota</taxon>
        <taxon>Metazoa</taxon>
        <taxon>Spiralia</taxon>
        <taxon>Lophotrochozoa</taxon>
        <taxon>Mollusca</taxon>
        <taxon>Bivalvia</taxon>
        <taxon>Autobranchia</taxon>
        <taxon>Pteriomorphia</taxon>
        <taxon>Pectinida</taxon>
        <taxon>Pectinoidea</taxon>
        <taxon>Pectinidae</taxon>
        <taxon>Mizuhopecten</taxon>
    </lineage>
</organism>
<dbReference type="Gene3D" id="3.30.40.10">
    <property type="entry name" value="Zinc/RING finger domain, C3HC4 (zinc finger)"/>
    <property type="match status" value="1"/>
</dbReference>
<evidence type="ECO:0000256" key="2">
    <source>
        <dbReference type="ARBA" id="ARBA00022833"/>
    </source>
</evidence>
<evidence type="ECO:0000256" key="4">
    <source>
        <dbReference type="SAM" id="SignalP"/>
    </source>
</evidence>
<keyword evidence="2" id="KW-0862">Zinc</keyword>
<evidence type="ECO:0000313" key="6">
    <source>
        <dbReference type="EMBL" id="OWF34491.1"/>
    </source>
</evidence>
<evidence type="ECO:0000256" key="1">
    <source>
        <dbReference type="ARBA" id="ARBA00022771"/>
    </source>
</evidence>
<keyword evidence="7" id="KW-1185">Reference proteome</keyword>
<dbReference type="EMBL" id="NEDP02082594">
    <property type="protein sequence ID" value="OWF34491.1"/>
    <property type="molecule type" value="Genomic_DNA"/>
</dbReference>
<feature type="signal peptide" evidence="4">
    <location>
        <begin position="1"/>
        <end position="23"/>
    </location>
</feature>
<evidence type="ECO:0000256" key="3">
    <source>
        <dbReference type="PROSITE-ProRule" id="PRU00175"/>
    </source>
</evidence>
<accession>A0A210PDH1</accession>
<keyword evidence="1 3" id="KW-0479">Metal-binding</keyword>
<dbReference type="Proteomes" id="UP000242188">
    <property type="component" value="Unassembled WGS sequence"/>
</dbReference>
<feature type="domain" description="RING-type" evidence="5">
    <location>
        <begin position="51"/>
        <end position="86"/>
    </location>
</feature>
<dbReference type="InterPro" id="IPR013083">
    <property type="entry name" value="Znf_RING/FYVE/PHD"/>
</dbReference>
<evidence type="ECO:0000313" key="7">
    <source>
        <dbReference type="Proteomes" id="UP000242188"/>
    </source>
</evidence>
<feature type="chain" id="PRO_5012442566" evidence="4">
    <location>
        <begin position="24"/>
        <end position="98"/>
    </location>
</feature>
<comment type="caution">
    <text evidence="6">The sequence shown here is derived from an EMBL/GenBank/DDBJ whole genome shotgun (WGS) entry which is preliminary data.</text>
</comment>
<sequence length="98" mass="11271">MVKTKLFVLFAFFVVGTDETSSGDRDTNIDTDPTFNSLRQENRRLKEQVECKICHEEDISFVFIPCGHLVACIECGERALKCIDCNFSIKEKRKIHLV</sequence>
<dbReference type="OrthoDB" id="10251804at2759"/>
<name>A0A210PDH1_MIZYE</name>
<protein>
    <submittedName>
        <fullName evidence="6">Baculoviral IAP repeat-containing protein 2</fullName>
    </submittedName>
</protein>
<dbReference type="GO" id="GO:0008270">
    <property type="term" value="F:zinc ion binding"/>
    <property type="evidence" value="ECO:0007669"/>
    <property type="project" value="UniProtKB-KW"/>
</dbReference>
<keyword evidence="4" id="KW-0732">Signal</keyword>
<reference evidence="6 7" key="1">
    <citation type="journal article" date="2017" name="Nat. Ecol. Evol.">
        <title>Scallop genome provides insights into evolution of bilaterian karyotype and development.</title>
        <authorList>
            <person name="Wang S."/>
            <person name="Zhang J."/>
            <person name="Jiao W."/>
            <person name="Li J."/>
            <person name="Xun X."/>
            <person name="Sun Y."/>
            <person name="Guo X."/>
            <person name="Huan P."/>
            <person name="Dong B."/>
            <person name="Zhang L."/>
            <person name="Hu X."/>
            <person name="Sun X."/>
            <person name="Wang J."/>
            <person name="Zhao C."/>
            <person name="Wang Y."/>
            <person name="Wang D."/>
            <person name="Huang X."/>
            <person name="Wang R."/>
            <person name="Lv J."/>
            <person name="Li Y."/>
            <person name="Zhang Z."/>
            <person name="Liu B."/>
            <person name="Lu W."/>
            <person name="Hui Y."/>
            <person name="Liang J."/>
            <person name="Zhou Z."/>
            <person name="Hou R."/>
            <person name="Li X."/>
            <person name="Liu Y."/>
            <person name="Li H."/>
            <person name="Ning X."/>
            <person name="Lin Y."/>
            <person name="Zhao L."/>
            <person name="Xing Q."/>
            <person name="Dou J."/>
            <person name="Li Y."/>
            <person name="Mao J."/>
            <person name="Guo H."/>
            <person name="Dou H."/>
            <person name="Li T."/>
            <person name="Mu C."/>
            <person name="Jiang W."/>
            <person name="Fu Q."/>
            <person name="Fu X."/>
            <person name="Miao Y."/>
            <person name="Liu J."/>
            <person name="Yu Q."/>
            <person name="Li R."/>
            <person name="Liao H."/>
            <person name="Li X."/>
            <person name="Kong Y."/>
            <person name="Jiang Z."/>
            <person name="Chourrout D."/>
            <person name="Li R."/>
            <person name="Bao Z."/>
        </authorList>
    </citation>
    <scope>NUCLEOTIDE SEQUENCE [LARGE SCALE GENOMIC DNA]</scope>
    <source>
        <strain evidence="6 7">PY_sf001</strain>
    </source>
</reference>
<dbReference type="SUPFAM" id="SSF57850">
    <property type="entry name" value="RING/U-box"/>
    <property type="match status" value="1"/>
</dbReference>
<gene>
    <name evidence="6" type="ORF">KP79_PYT03450</name>
</gene>
<evidence type="ECO:0000259" key="5">
    <source>
        <dbReference type="PROSITE" id="PS50089"/>
    </source>
</evidence>
<dbReference type="PROSITE" id="PS50089">
    <property type="entry name" value="ZF_RING_2"/>
    <property type="match status" value="1"/>
</dbReference>
<proteinExistence type="predicted"/>
<dbReference type="InterPro" id="IPR001841">
    <property type="entry name" value="Znf_RING"/>
</dbReference>
<keyword evidence="1 3" id="KW-0863">Zinc-finger</keyword>
<dbReference type="Pfam" id="PF13920">
    <property type="entry name" value="zf-C3HC4_3"/>
    <property type="match status" value="1"/>
</dbReference>
<dbReference type="AlphaFoldDB" id="A0A210PDH1"/>
<dbReference type="STRING" id="6573.A0A210PDH1"/>